<evidence type="ECO:0000313" key="3">
    <source>
        <dbReference type="EMBL" id="MFC4313305.1"/>
    </source>
</evidence>
<evidence type="ECO:0000256" key="1">
    <source>
        <dbReference type="SAM" id="MobiDB-lite"/>
    </source>
</evidence>
<feature type="signal peptide" evidence="2">
    <location>
        <begin position="1"/>
        <end position="25"/>
    </location>
</feature>
<keyword evidence="4" id="KW-1185">Reference proteome</keyword>
<sequence>MVRITKTSSLAAALCLIGASLTAQPALSAAARLPFNSSFEAGTFAEWNGGLDSSMTVTSSMATDGRYSTQSVMTAGRPTDNYKEYVFGDNRRVAGEVADDGVWLTFDSRFDTGFHFADGAGVHKIAIINLEDVNDGRRRYQIIINVIPRSGEYFVDHLKWNADGSFGRTMPNVSQNIGTPATVRFGQWDKLKLYIKQNTLGQANGIVRFWVNGVLKGEHTDVQLRENVNVFPNKLIMSNYVTESTAYGTQRWDNWHLSETDPDGSAVRPNPPVLNSVQ</sequence>
<protein>
    <submittedName>
        <fullName evidence="3">Heparin lyase I family protein</fullName>
    </submittedName>
</protein>
<organism evidence="3 4">
    <name type="scientific">Steroidobacter flavus</name>
    <dbReference type="NCBI Taxonomy" id="1842136"/>
    <lineage>
        <taxon>Bacteria</taxon>
        <taxon>Pseudomonadati</taxon>
        <taxon>Pseudomonadota</taxon>
        <taxon>Gammaproteobacteria</taxon>
        <taxon>Steroidobacterales</taxon>
        <taxon>Steroidobacteraceae</taxon>
        <taxon>Steroidobacter</taxon>
    </lineage>
</organism>
<keyword evidence="3" id="KW-0456">Lyase</keyword>
<dbReference type="Gene3D" id="2.60.120.200">
    <property type="match status" value="1"/>
</dbReference>
<gene>
    <name evidence="3" type="ORF">ACFPN2_29770</name>
</gene>
<accession>A0ABV8T2M5</accession>
<dbReference type="GO" id="GO:0016829">
    <property type="term" value="F:lyase activity"/>
    <property type="evidence" value="ECO:0007669"/>
    <property type="project" value="UniProtKB-KW"/>
</dbReference>
<dbReference type="InterPro" id="IPR025975">
    <property type="entry name" value="Polysacc_lyase"/>
</dbReference>
<evidence type="ECO:0000256" key="2">
    <source>
        <dbReference type="SAM" id="SignalP"/>
    </source>
</evidence>
<dbReference type="EMBL" id="JBHSDU010000015">
    <property type="protein sequence ID" value="MFC4313305.1"/>
    <property type="molecule type" value="Genomic_DNA"/>
</dbReference>
<feature type="chain" id="PRO_5046359609" evidence="2">
    <location>
        <begin position="26"/>
        <end position="278"/>
    </location>
</feature>
<feature type="region of interest" description="Disordered" evidence="1">
    <location>
        <begin position="258"/>
        <end position="278"/>
    </location>
</feature>
<comment type="caution">
    <text evidence="3">The sequence shown here is derived from an EMBL/GenBank/DDBJ whole genome shotgun (WGS) entry which is preliminary data.</text>
</comment>
<dbReference type="RefSeq" id="WP_380603499.1">
    <property type="nucleotide sequence ID" value="NZ_JBHSDU010000015.1"/>
</dbReference>
<proteinExistence type="predicted"/>
<keyword evidence="2" id="KW-0732">Signal</keyword>
<evidence type="ECO:0000313" key="4">
    <source>
        <dbReference type="Proteomes" id="UP001595904"/>
    </source>
</evidence>
<dbReference type="Proteomes" id="UP001595904">
    <property type="component" value="Unassembled WGS sequence"/>
</dbReference>
<name>A0ABV8T2M5_9GAMM</name>
<reference evidence="4" key="1">
    <citation type="journal article" date="2019" name="Int. J. Syst. Evol. Microbiol.">
        <title>The Global Catalogue of Microorganisms (GCM) 10K type strain sequencing project: providing services to taxonomists for standard genome sequencing and annotation.</title>
        <authorList>
            <consortium name="The Broad Institute Genomics Platform"/>
            <consortium name="The Broad Institute Genome Sequencing Center for Infectious Disease"/>
            <person name="Wu L."/>
            <person name="Ma J."/>
        </authorList>
    </citation>
    <scope>NUCLEOTIDE SEQUENCE [LARGE SCALE GENOMIC DNA]</scope>
    <source>
        <strain evidence="4">CGMCC 1.10759</strain>
    </source>
</reference>
<dbReference type="Pfam" id="PF14099">
    <property type="entry name" value="Polysacc_lyase"/>
    <property type="match status" value="1"/>
</dbReference>